<sequence length="89" mass="9310">MEAALPLPPPPPLLCLSLLQRGDATLRSSAPPGGCNGHRSRALFAARRVVLMLSGAVAAEVRAAVRRMQVGALPLPALASSHKRRQLVA</sequence>
<protein>
    <submittedName>
        <fullName evidence="1">Uncharacterized protein</fullName>
    </submittedName>
</protein>
<proteinExistence type="predicted"/>
<reference evidence="1 2" key="1">
    <citation type="submission" date="2024-02" db="EMBL/GenBank/DDBJ databases">
        <title>High-quality chromosome-scale genome assembly of Pensacola bahiagrass (Paspalum notatum Flugge var. saurae).</title>
        <authorList>
            <person name="Vega J.M."/>
            <person name="Podio M."/>
            <person name="Orjuela J."/>
            <person name="Siena L.A."/>
            <person name="Pessino S.C."/>
            <person name="Combes M.C."/>
            <person name="Mariac C."/>
            <person name="Albertini E."/>
            <person name="Pupilli F."/>
            <person name="Ortiz J.P.A."/>
            <person name="Leblanc O."/>
        </authorList>
    </citation>
    <scope>NUCLEOTIDE SEQUENCE [LARGE SCALE GENOMIC DNA]</scope>
    <source>
        <strain evidence="1">R1</strain>
        <tissue evidence="1">Leaf</tissue>
    </source>
</reference>
<gene>
    <name evidence="1" type="ORF">U9M48_043820</name>
</gene>
<accession>A0AAQ3V012</accession>
<dbReference type="AlphaFoldDB" id="A0AAQ3V012"/>
<evidence type="ECO:0000313" key="1">
    <source>
        <dbReference type="EMBL" id="WVZ98364.1"/>
    </source>
</evidence>
<keyword evidence="2" id="KW-1185">Reference proteome</keyword>
<dbReference type="Proteomes" id="UP001341281">
    <property type="component" value="Chromosome 10"/>
</dbReference>
<evidence type="ECO:0000313" key="2">
    <source>
        <dbReference type="Proteomes" id="UP001341281"/>
    </source>
</evidence>
<name>A0AAQ3V012_PASNO</name>
<organism evidence="1 2">
    <name type="scientific">Paspalum notatum var. saurae</name>
    <dbReference type="NCBI Taxonomy" id="547442"/>
    <lineage>
        <taxon>Eukaryota</taxon>
        <taxon>Viridiplantae</taxon>
        <taxon>Streptophyta</taxon>
        <taxon>Embryophyta</taxon>
        <taxon>Tracheophyta</taxon>
        <taxon>Spermatophyta</taxon>
        <taxon>Magnoliopsida</taxon>
        <taxon>Liliopsida</taxon>
        <taxon>Poales</taxon>
        <taxon>Poaceae</taxon>
        <taxon>PACMAD clade</taxon>
        <taxon>Panicoideae</taxon>
        <taxon>Andropogonodae</taxon>
        <taxon>Paspaleae</taxon>
        <taxon>Paspalinae</taxon>
        <taxon>Paspalum</taxon>
    </lineage>
</organism>
<dbReference type="EMBL" id="CP144754">
    <property type="protein sequence ID" value="WVZ98364.1"/>
    <property type="molecule type" value="Genomic_DNA"/>
</dbReference>